<evidence type="ECO:0000256" key="6">
    <source>
        <dbReference type="ARBA" id="ARBA00023244"/>
    </source>
</evidence>
<dbReference type="NCBIfam" id="TIGR02476">
    <property type="entry name" value="BluB"/>
    <property type="match status" value="1"/>
</dbReference>
<dbReference type="InterPro" id="IPR014776">
    <property type="entry name" value="4pyrrole_Mease_sub2"/>
</dbReference>
<dbReference type="Gene3D" id="3.40.1010.10">
    <property type="entry name" value="Cobalt-precorrin-4 Transmethylase, Domain 1"/>
    <property type="match status" value="1"/>
</dbReference>
<keyword evidence="5" id="KW-0949">S-adenosyl-L-methionine</keyword>
<dbReference type="InterPro" id="IPR012825">
    <property type="entry name" value="BluB"/>
</dbReference>
<dbReference type="SUPFAM" id="SSF55469">
    <property type="entry name" value="FMN-dependent nitroreductase-like"/>
    <property type="match status" value="1"/>
</dbReference>
<feature type="domain" description="Nitroreductase" evidence="9">
    <location>
        <begin position="23"/>
        <end position="189"/>
    </location>
</feature>
<sequence length="498" mass="53532">MTIRKPDDENPNGEERATLEELIRWRRDVRRFKTDAVPDALIDRLLRLADLAPSVGNSQPWRIVNVRSPEVRAEIAKNFEGARVRAGASYDGDQADLYNRLKLEGLNAAPVHLAIFSDHGTLQGHGLGRHTMPEALDHSCACMVTVLWLAAREAGLGLGWVSIIDPAEVSRVLGVPAEWKLVGYLSLGWPIEEHLDPELERHGWQPRTAFDTRYFTAGSGPLATGETGSRPGDAKVLGAVTLVGAGPGDPELLTIKALNALQSADAVLFDDLVAKPILDLVRPGARLIDVGKRGYRQSCKQPDINAQMVSLAREGLNVVRLKSGDPLIFGRAGEEIEACETAGIAISIVPGVTSAQGAAANLKVSLTNRDHARRLQFITAHDRRGQLPKDIDWSAVADSAATTVVYMPKRTLAELTEIALVHGLDPKTPAIAVANATRPDERVFISTIGAIATALEAAHPEGPVLVMLGEALRYATARDAAKQAEAIAATYGVLPEQS</sequence>
<feature type="domain" description="Tetrapyrrole methylase" evidence="8">
    <location>
        <begin position="240"/>
        <end position="451"/>
    </location>
</feature>
<evidence type="ECO:0000256" key="7">
    <source>
        <dbReference type="ARBA" id="ARBA00025705"/>
    </source>
</evidence>
<dbReference type="PROSITE" id="PS00839">
    <property type="entry name" value="SUMT_1"/>
    <property type="match status" value="1"/>
</dbReference>
<dbReference type="InterPro" id="IPR014777">
    <property type="entry name" value="4pyrrole_Mease_sub1"/>
</dbReference>
<dbReference type="NCBIfam" id="TIGR01469">
    <property type="entry name" value="cobA_cysG_Cterm"/>
    <property type="match status" value="1"/>
</dbReference>
<keyword evidence="11" id="KW-1185">Reference proteome</keyword>
<dbReference type="InterPro" id="IPR050161">
    <property type="entry name" value="Siro_Cobalamin_biosynth"/>
</dbReference>
<keyword evidence="3" id="KW-0489">Methyltransferase</keyword>
<dbReference type="PANTHER" id="PTHR45790">
    <property type="entry name" value="SIROHEME SYNTHASE-RELATED"/>
    <property type="match status" value="1"/>
</dbReference>
<protein>
    <recommendedName>
        <fullName evidence="2">uroporphyrinogen-III C-methyltransferase</fullName>
        <ecNumber evidence="2">2.1.1.107</ecNumber>
    </recommendedName>
</protein>
<dbReference type="Pfam" id="PF00590">
    <property type="entry name" value="TP_methylase"/>
    <property type="match status" value="1"/>
</dbReference>
<keyword evidence="4" id="KW-0808">Transferase</keyword>
<keyword evidence="6" id="KW-0627">Porphyrin biosynthesis</keyword>
<evidence type="ECO:0000256" key="2">
    <source>
        <dbReference type="ARBA" id="ARBA00012162"/>
    </source>
</evidence>
<dbReference type="InterPro" id="IPR035996">
    <property type="entry name" value="4pyrrol_Methylase_sf"/>
</dbReference>
<dbReference type="AlphaFoldDB" id="A0A1I7MVT6"/>
<dbReference type="Gene3D" id="3.30.950.10">
    <property type="entry name" value="Methyltransferase, Cobalt-precorrin-4 Transmethylase, Domain 2"/>
    <property type="match status" value="1"/>
</dbReference>
<dbReference type="Pfam" id="PF00881">
    <property type="entry name" value="Nitroreductase"/>
    <property type="match status" value="1"/>
</dbReference>
<evidence type="ECO:0000256" key="1">
    <source>
        <dbReference type="ARBA" id="ARBA00005879"/>
    </source>
</evidence>
<organism evidence="10 11">
    <name type="scientific">Hyphomicrobium facile</name>
    <dbReference type="NCBI Taxonomy" id="51670"/>
    <lineage>
        <taxon>Bacteria</taxon>
        <taxon>Pseudomonadati</taxon>
        <taxon>Pseudomonadota</taxon>
        <taxon>Alphaproteobacteria</taxon>
        <taxon>Hyphomicrobiales</taxon>
        <taxon>Hyphomicrobiaceae</taxon>
        <taxon>Hyphomicrobium</taxon>
    </lineage>
</organism>
<proteinExistence type="inferred from homology"/>
<dbReference type="GO" id="GO:0016491">
    <property type="term" value="F:oxidoreductase activity"/>
    <property type="evidence" value="ECO:0007669"/>
    <property type="project" value="InterPro"/>
</dbReference>
<dbReference type="InterPro" id="IPR006366">
    <property type="entry name" value="CobA/CysG_C"/>
</dbReference>
<evidence type="ECO:0000259" key="8">
    <source>
        <dbReference type="Pfam" id="PF00590"/>
    </source>
</evidence>
<reference evidence="11" key="1">
    <citation type="submission" date="2016-10" db="EMBL/GenBank/DDBJ databases">
        <authorList>
            <person name="Varghese N."/>
            <person name="Submissions S."/>
        </authorList>
    </citation>
    <scope>NUCLEOTIDE SEQUENCE [LARGE SCALE GENOMIC DNA]</scope>
    <source>
        <strain evidence="11">DSM 1565</strain>
    </source>
</reference>
<dbReference type="STRING" id="51670.SAMN04488557_0508"/>
<dbReference type="GO" id="GO:0004851">
    <property type="term" value="F:uroporphyrin-III C-methyltransferase activity"/>
    <property type="evidence" value="ECO:0007669"/>
    <property type="project" value="UniProtKB-EC"/>
</dbReference>
<dbReference type="InterPro" id="IPR000878">
    <property type="entry name" value="4pyrrol_Mease"/>
</dbReference>
<evidence type="ECO:0000313" key="11">
    <source>
        <dbReference type="Proteomes" id="UP000199423"/>
    </source>
</evidence>
<dbReference type="InterPro" id="IPR029479">
    <property type="entry name" value="Nitroreductase"/>
</dbReference>
<evidence type="ECO:0000259" key="9">
    <source>
        <dbReference type="Pfam" id="PF00881"/>
    </source>
</evidence>
<dbReference type="EC" id="2.1.1.107" evidence="2"/>
<comment type="similarity">
    <text evidence="1">Belongs to the precorrin methyltransferase family.</text>
</comment>
<dbReference type="FunFam" id="3.40.1010.10:FF:000001">
    <property type="entry name" value="Siroheme synthase"/>
    <property type="match status" value="1"/>
</dbReference>
<name>A0A1I7MVT6_9HYPH</name>
<evidence type="ECO:0000256" key="5">
    <source>
        <dbReference type="ARBA" id="ARBA00022691"/>
    </source>
</evidence>
<dbReference type="OrthoDB" id="9773807at2"/>
<gene>
    <name evidence="10" type="ORF">SAMN04488557_0508</name>
</gene>
<dbReference type="GO" id="GO:0019354">
    <property type="term" value="P:siroheme biosynthetic process"/>
    <property type="evidence" value="ECO:0007669"/>
    <property type="project" value="UniProtKB-UniPathway"/>
</dbReference>
<dbReference type="GO" id="GO:0032259">
    <property type="term" value="P:methylation"/>
    <property type="evidence" value="ECO:0007669"/>
    <property type="project" value="UniProtKB-KW"/>
</dbReference>
<dbReference type="UniPathway" id="UPA00262">
    <property type="reaction ID" value="UER00211"/>
</dbReference>
<dbReference type="EMBL" id="FPCH01000001">
    <property type="protein sequence ID" value="SFV26532.1"/>
    <property type="molecule type" value="Genomic_DNA"/>
</dbReference>
<dbReference type="InterPro" id="IPR003043">
    <property type="entry name" value="Uropor_MeTrfase_CS"/>
</dbReference>
<dbReference type="SUPFAM" id="SSF53790">
    <property type="entry name" value="Tetrapyrrole methylase"/>
    <property type="match status" value="1"/>
</dbReference>
<dbReference type="InterPro" id="IPR000415">
    <property type="entry name" value="Nitroreductase-like"/>
</dbReference>
<dbReference type="Gene3D" id="3.40.109.10">
    <property type="entry name" value="NADH Oxidase"/>
    <property type="match status" value="1"/>
</dbReference>
<evidence type="ECO:0000256" key="3">
    <source>
        <dbReference type="ARBA" id="ARBA00022603"/>
    </source>
</evidence>
<evidence type="ECO:0000256" key="4">
    <source>
        <dbReference type="ARBA" id="ARBA00022679"/>
    </source>
</evidence>
<dbReference type="CDD" id="cd11642">
    <property type="entry name" value="SUMT"/>
    <property type="match status" value="1"/>
</dbReference>
<dbReference type="RefSeq" id="WP_092863768.1">
    <property type="nucleotide sequence ID" value="NZ_FPCH01000001.1"/>
</dbReference>
<dbReference type="Proteomes" id="UP000199423">
    <property type="component" value="Unassembled WGS sequence"/>
</dbReference>
<dbReference type="NCBIfam" id="NF004790">
    <property type="entry name" value="PRK06136.1"/>
    <property type="match status" value="1"/>
</dbReference>
<comment type="pathway">
    <text evidence="7">Porphyrin-containing compound metabolism; siroheme biosynthesis; precorrin-2 from uroporphyrinogen III: step 1/1.</text>
</comment>
<dbReference type="PANTHER" id="PTHR45790:SF3">
    <property type="entry name" value="S-ADENOSYL-L-METHIONINE-DEPENDENT UROPORPHYRINOGEN III METHYLTRANSFERASE, CHLOROPLASTIC"/>
    <property type="match status" value="1"/>
</dbReference>
<evidence type="ECO:0000313" key="10">
    <source>
        <dbReference type="EMBL" id="SFV26532.1"/>
    </source>
</evidence>
<accession>A0A1I7MVT6</accession>